<dbReference type="PANTHER" id="PTHR46063:SF1">
    <property type="entry name" value="KELCH DOMAIN-CONTAINING PROTEIN 4"/>
    <property type="match status" value="1"/>
</dbReference>
<dbReference type="Proteomes" id="UP000838756">
    <property type="component" value="Unassembled WGS sequence"/>
</dbReference>
<evidence type="ECO:0000313" key="3">
    <source>
        <dbReference type="EMBL" id="CAH2267798.1"/>
    </source>
</evidence>
<dbReference type="InterPro" id="IPR052588">
    <property type="entry name" value="Kelch_domain_protein"/>
</dbReference>
<dbReference type="OrthoDB" id="4447at2759"/>
<keyword evidence="4" id="KW-1185">Reference proteome</keyword>
<dbReference type="Gene3D" id="2.120.10.80">
    <property type="entry name" value="Kelch-type beta propeller"/>
    <property type="match status" value="2"/>
</dbReference>
<sequence>MGKKKNKNKLSGAVKTAAKTDKKLANKLKKELANLGEEDIAKVIAEIEREEAKRAAASEKTLTGPPSSRAYATLTPHPTSNELIMFGGEFHNGQRTEVYNELLFYNPANGSWRQVKAPGAPPPRSAHQAIATSANKGELWIFGGEFTSPTETQFYHYKDLWCFSLTEKKWEKVVAPNGPSPRSGHRMVLLGRKLFTFGGYCDDGRECRYFDDLYTFCLDTRQWEKLTPSGRGPCARSACVMLPIGNDSLVIDGGFSRVREGRAERTQNHMDMFKLSCKGQAWSWRALTGAKTSLAGRAAAVNAPSNRGYVFGGICLVIDGGFSRVREGRAERTQNHMDMFKLSCKGQAWSWRALTGAKTSLAGRAAAVNAPSNRGYVFGGICDFIENEEELTGVMSDDLSMLDLEKCRWHAVTLRSEQTAPSAQTSAATAEATATENSDAKEIEPSEEAVTVVTDEVFTMKLGGAPVHTESDTVVTVGQRQEKNGPSARMSAMLAVQRSVLYVYGGVLEKDEKQFYLGDMYSLDLHKLNEWQTLIEQQPLPDWLGSDIEEYSTSGSESETDDSEDSGEE</sequence>
<dbReference type="Pfam" id="PF24681">
    <property type="entry name" value="Kelch_KLHDC2_KLHL20_DRC7"/>
    <property type="match status" value="1"/>
</dbReference>
<feature type="region of interest" description="Disordered" evidence="2">
    <location>
        <begin position="418"/>
        <end position="448"/>
    </location>
</feature>
<dbReference type="EMBL" id="CAKXAJ010026402">
    <property type="protein sequence ID" value="CAH2267798.1"/>
    <property type="molecule type" value="Genomic_DNA"/>
</dbReference>
<dbReference type="PANTHER" id="PTHR46063">
    <property type="entry name" value="KELCH DOMAIN-CONTAINING PROTEIN"/>
    <property type="match status" value="1"/>
</dbReference>
<comment type="caution">
    <text evidence="3">The sequence shown here is derived from an EMBL/GenBank/DDBJ whole genome shotgun (WGS) entry which is preliminary data.</text>
</comment>
<gene>
    <name evidence="3" type="primary">jg5736</name>
    <name evidence="3" type="ORF">PAEG_LOCUS26282</name>
</gene>
<accession>A0A8S4SFR7</accession>
<evidence type="ECO:0000313" key="4">
    <source>
        <dbReference type="Proteomes" id="UP000838756"/>
    </source>
</evidence>
<evidence type="ECO:0000256" key="1">
    <source>
        <dbReference type="SAM" id="Coils"/>
    </source>
</evidence>
<proteinExistence type="predicted"/>
<dbReference type="SUPFAM" id="SSF117281">
    <property type="entry name" value="Kelch motif"/>
    <property type="match status" value="1"/>
</dbReference>
<keyword evidence="1" id="KW-0175">Coiled coil</keyword>
<reference evidence="3" key="1">
    <citation type="submission" date="2022-03" db="EMBL/GenBank/DDBJ databases">
        <authorList>
            <person name="Lindestad O."/>
        </authorList>
    </citation>
    <scope>NUCLEOTIDE SEQUENCE</scope>
</reference>
<dbReference type="AlphaFoldDB" id="A0A8S4SFR7"/>
<name>A0A8S4SFR7_9NEOP</name>
<organism evidence="3 4">
    <name type="scientific">Pararge aegeria aegeria</name>
    <dbReference type="NCBI Taxonomy" id="348720"/>
    <lineage>
        <taxon>Eukaryota</taxon>
        <taxon>Metazoa</taxon>
        <taxon>Ecdysozoa</taxon>
        <taxon>Arthropoda</taxon>
        <taxon>Hexapoda</taxon>
        <taxon>Insecta</taxon>
        <taxon>Pterygota</taxon>
        <taxon>Neoptera</taxon>
        <taxon>Endopterygota</taxon>
        <taxon>Lepidoptera</taxon>
        <taxon>Glossata</taxon>
        <taxon>Ditrysia</taxon>
        <taxon>Papilionoidea</taxon>
        <taxon>Nymphalidae</taxon>
        <taxon>Satyrinae</taxon>
        <taxon>Satyrini</taxon>
        <taxon>Parargina</taxon>
        <taxon>Pararge</taxon>
    </lineage>
</organism>
<protein>
    <submittedName>
        <fullName evidence="3">Jg5736 protein</fullName>
    </submittedName>
</protein>
<dbReference type="InterPro" id="IPR015915">
    <property type="entry name" value="Kelch-typ_b-propeller"/>
</dbReference>
<feature type="coiled-coil region" evidence="1">
    <location>
        <begin position="18"/>
        <end position="60"/>
    </location>
</feature>
<evidence type="ECO:0000256" key="2">
    <source>
        <dbReference type="SAM" id="MobiDB-lite"/>
    </source>
</evidence>
<feature type="region of interest" description="Disordered" evidence="2">
    <location>
        <begin position="542"/>
        <end position="569"/>
    </location>
</feature>
<feature type="compositionally biased region" description="Acidic residues" evidence="2">
    <location>
        <begin position="558"/>
        <end position="569"/>
    </location>
</feature>
<feature type="compositionally biased region" description="Low complexity" evidence="2">
    <location>
        <begin position="418"/>
        <end position="436"/>
    </location>
</feature>